<reference evidence="5" key="1">
    <citation type="submission" date="2017-06" db="EMBL/GenBank/DDBJ databases">
        <authorList>
            <person name="Varghese N."/>
            <person name="Submissions S."/>
        </authorList>
    </citation>
    <scope>NUCLEOTIDE SEQUENCE [LARGE SCALE GENOMIC DNA]</scope>
    <source>
        <strain evidence="5">DSM 46839</strain>
    </source>
</reference>
<evidence type="ECO:0000313" key="5">
    <source>
        <dbReference type="Proteomes" id="UP000198373"/>
    </source>
</evidence>
<dbReference type="Gene3D" id="3.40.50.2300">
    <property type="match status" value="1"/>
</dbReference>
<dbReference type="Proteomes" id="UP000198373">
    <property type="component" value="Unassembled WGS sequence"/>
</dbReference>
<protein>
    <submittedName>
        <fullName evidence="4">Response regulator receiver domain-containing protein</fullName>
    </submittedName>
</protein>
<sequence length="404" mass="43428">MDGNVPGNGPRRRRPRVLFVDDQREVATTLSGLLASEGVECRFADNGEAGLERLLAEVFDLAILDLRMPPGDWGGLWVLRELSQRGLLVDTLVLSGEAGQSETIEAIRLGAHDFVVKDKASVELAARVRETLVAAAKARSDFAASRLPAPVALPYQRMQVPQDGEARFRAGLAAAEAAVRFSALAAIAVARARGRLDESLLSQMARPSFGTWRGICRHLLPTVREHGLGRWIEAVCVPEMDVIVRHRNDSVHGGGVPAGGVDQALTDVLGWLDFFVLTVRSGIPVDLVVAGAMTFTGTAYNTELSPLSGAARSVGVARTEVATPLVSGRVYLASANDYVDIWPLILAGAGPAGDWNVRVLDGFHETRRGKTSSTDRLKYVDCQTGERLTSQERVVDELHGAEAP</sequence>
<organism evidence="4 5">
    <name type="scientific">Geodermatophilus pulveris</name>
    <dbReference type="NCBI Taxonomy" id="1564159"/>
    <lineage>
        <taxon>Bacteria</taxon>
        <taxon>Bacillati</taxon>
        <taxon>Actinomycetota</taxon>
        <taxon>Actinomycetes</taxon>
        <taxon>Geodermatophilales</taxon>
        <taxon>Geodermatophilaceae</taxon>
        <taxon>Geodermatophilus</taxon>
    </lineage>
</organism>
<proteinExistence type="predicted"/>
<dbReference type="InterPro" id="IPR011006">
    <property type="entry name" value="CheY-like_superfamily"/>
</dbReference>
<evidence type="ECO:0000259" key="3">
    <source>
        <dbReference type="PROSITE" id="PS50110"/>
    </source>
</evidence>
<dbReference type="InterPro" id="IPR050595">
    <property type="entry name" value="Bact_response_regulator"/>
</dbReference>
<keyword evidence="5" id="KW-1185">Reference proteome</keyword>
<dbReference type="PROSITE" id="PS50110">
    <property type="entry name" value="RESPONSE_REGULATORY"/>
    <property type="match status" value="1"/>
</dbReference>
<dbReference type="SMART" id="SM00448">
    <property type="entry name" value="REC"/>
    <property type="match status" value="1"/>
</dbReference>
<dbReference type="Pfam" id="PF00072">
    <property type="entry name" value="Response_reg"/>
    <property type="match status" value="1"/>
</dbReference>
<feature type="modified residue" description="4-aspartylphosphate" evidence="2">
    <location>
        <position position="65"/>
    </location>
</feature>
<dbReference type="AlphaFoldDB" id="A0A239BZD9"/>
<dbReference type="EMBL" id="FZOO01000002">
    <property type="protein sequence ID" value="SNS13367.1"/>
    <property type="molecule type" value="Genomic_DNA"/>
</dbReference>
<accession>A0A239BZD9</accession>
<dbReference type="GO" id="GO:0000160">
    <property type="term" value="P:phosphorelay signal transduction system"/>
    <property type="evidence" value="ECO:0007669"/>
    <property type="project" value="InterPro"/>
</dbReference>
<feature type="domain" description="Response regulatory" evidence="3">
    <location>
        <begin position="16"/>
        <end position="132"/>
    </location>
</feature>
<gene>
    <name evidence="4" type="ORF">SAMN06893096_102166</name>
</gene>
<dbReference type="CDD" id="cd00156">
    <property type="entry name" value="REC"/>
    <property type="match status" value="1"/>
</dbReference>
<keyword evidence="1 2" id="KW-0597">Phosphoprotein</keyword>
<dbReference type="PANTHER" id="PTHR44591">
    <property type="entry name" value="STRESS RESPONSE REGULATOR PROTEIN 1"/>
    <property type="match status" value="1"/>
</dbReference>
<evidence type="ECO:0000256" key="1">
    <source>
        <dbReference type="ARBA" id="ARBA00022553"/>
    </source>
</evidence>
<dbReference type="SUPFAM" id="SSF52172">
    <property type="entry name" value="CheY-like"/>
    <property type="match status" value="1"/>
</dbReference>
<evidence type="ECO:0000313" key="4">
    <source>
        <dbReference type="EMBL" id="SNS13367.1"/>
    </source>
</evidence>
<name>A0A239BZD9_9ACTN</name>
<dbReference type="PANTHER" id="PTHR44591:SF3">
    <property type="entry name" value="RESPONSE REGULATORY DOMAIN-CONTAINING PROTEIN"/>
    <property type="match status" value="1"/>
</dbReference>
<dbReference type="InterPro" id="IPR001789">
    <property type="entry name" value="Sig_transdc_resp-reg_receiver"/>
</dbReference>
<evidence type="ECO:0000256" key="2">
    <source>
        <dbReference type="PROSITE-ProRule" id="PRU00169"/>
    </source>
</evidence>